<reference evidence="2 3" key="1">
    <citation type="submission" date="2016-02" db="EMBL/GenBank/DDBJ databases">
        <title>Genome analysis of coral dinoflagellate symbionts highlights evolutionary adaptations to a symbiotic lifestyle.</title>
        <authorList>
            <person name="Aranda M."/>
            <person name="Li Y."/>
            <person name="Liew Y.J."/>
            <person name="Baumgarten S."/>
            <person name="Simakov O."/>
            <person name="Wilson M."/>
            <person name="Piel J."/>
            <person name="Ashoor H."/>
            <person name="Bougouffa S."/>
            <person name="Bajic V.B."/>
            <person name="Ryu T."/>
            <person name="Ravasi T."/>
            <person name="Bayer T."/>
            <person name="Micklem G."/>
            <person name="Kim H."/>
            <person name="Bhak J."/>
            <person name="Lajeunesse T.C."/>
            <person name="Voolstra C.R."/>
        </authorList>
    </citation>
    <scope>NUCLEOTIDE SEQUENCE [LARGE SCALE GENOMIC DNA]</scope>
    <source>
        <strain evidence="2 3">CCMP2467</strain>
    </source>
</reference>
<evidence type="ECO:0000313" key="3">
    <source>
        <dbReference type="Proteomes" id="UP000186817"/>
    </source>
</evidence>
<feature type="region of interest" description="Disordered" evidence="1">
    <location>
        <begin position="83"/>
        <end position="258"/>
    </location>
</feature>
<dbReference type="Proteomes" id="UP000186817">
    <property type="component" value="Unassembled WGS sequence"/>
</dbReference>
<organism evidence="2 3">
    <name type="scientific">Symbiodinium microadriaticum</name>
    <name type="common">Dinoflagellate</name>
    <name type="synonym">Zooxanthella microadriatica</name>
    <dbReference type="NCBI Taxonomy" id="2951"/>
    <lineage>
        <taxon>Eukaryota</taxon>
        <taxon>Sar</taxon>
        <taxon>Alveolata</taxon>
        <taxon>Dinophyceae</taxon>
        <taxon>Suessiales</taxon>
        <taxon>Symbiodiniaceae</taxon>
        <taxon>Symbiodinium</taxon>
    </lineage>
</organism>
<proteinExistence type="predicted"/>
<name>A0A1Q9ETE2_SYMMI</name>
<feature type="region of interest" description="Disordered" evidence="1">
    <location>
        <begin position="1"/>
        <end position="62"/>
    </location>
</feature>
<gene>
    <name evidence="2" type="ORF">AK812_SmicGene5540</name>
</gene>
<evidence type="ECO:0000256" key="1">
    <source>
        <dbReference type="SAM" id="MobiDB-lite"/>
    </source>
</evidence>
<feature type="compositionally biased region" description="Basic and acidic residues" evidence="1">
    <location>
        <begin position="91"/>
        <end position="175"/>
    </location>
</feature>
<dbReference type="AlphaFoldDB" id="A0A1Q9ETE2"/>
<evidence type="ECO:0000313" key="2">
    <source>
        <dbReference type="EMBL" id="OLQ10693.1"/>
    </source>
</evidence>
<sequence length="376" mass="40223">MPALRVCESKPCSGHRGGNLRPAFADEEKKPVAKKKKKKTAEKPKTKAAPSTKKKKKQDMLFRSCEDLVVAVPASRYSATCFLHPCNLAPDPKEDKKVQAADKKEDKKEGKKADKKEEKGKSADKKEDQKEDEKGDKKDQEVKAAADKKEDQKEDEKGDKKDQEVKAAADKKEDQKEDEDEKDDDEPEPSSGSDPRQHPFRVAASSSCSGSEAHGPGPDFEQIEEEGRLARQSGQSGSLQGVGEGQAVGAGASASPDGRRDAAIGILASAVQFQFIACAQRYFPLKVPVDQVAVPEAVRQRLPPAPEPVAEPKVPPPPPPPSPAPPSLVPSPALVTAPFSFAALGVLPLIFMNAAVASVSQSPLQSPSLSNVAFAD</sequence>
<feature type="compositionally biased region" description="Acidic residues" evidence="1">
    <location>
        <begin position="176"/>
        <end position="188"/>
    </location>
</feature>
<protein>
    <submittedName>
        <fullName evidence="2">Uncharacterized protein</fullName>
    </submittedName>
</protein>
<comment type="caution">
    <text evidence="2">The sequence shown here is derived from an EMBL/GenBank/DDBJ whole genome shotgun (WGS) entry which is preliminary data.</text>
</comment>
<feature type="region of interest" description="Disordered" evidence="1">
    <location>
        <begin position="303"/>
        <end position="327"/>
    </location>
</feature>
<accession>A0A1Q9ETE2</accession>
<dbReference type="EMBL" id="LSRX01000073">
    <property type="protein sequence ID" value="OLQ10693.1"/>
    <property type="molecule type" value="Genomic_DNA"/>
</dbReference>
<keyword evidence="3" id="KW-1185">Reference proteome</keyword>